<evidence type="ECO:0000313" key="1">
    <source>
        <dbReference type="EMBL" id="KRT56599.1"/>
    </source>
</evidence>
<reference evidence="1 2" key="1">
    <citation type="submission" date="2015-11" db="EMBL/GenBank/DDBJ databases">
        <title>The genome of Candidatus Endoriftia persephone in Ridgeia piscesae and population structure of the North Eastern Pacific vestimentiferan symbionts.</title>
        <authorList>
            <person name="Perez M."/>
            <person name="Juniper K.S."/>
        </authorList>
    </citation>
    <scope>NUCLEOTIDE SEQUENCE [LARGE SCALE GENOMIC DNA]</scope>
    <source>
        <strain evidence="1">Ind11</strain>
    </source>
</reference>
<dbReference type="AlphaFoldDB" id="A0A0T5Z118"/>
<comment type="caution">
    <text evidence="1">The sequence shown here is derived from an EMBL/GenBank/DDBJ whole genome shotgun (WGS) entry which is preliminary data.</text>
</comment>
<feature type="non-terminal residue" evidence="1">
    <location>
        <position position="1"/>
    </location>
</feature>
<name>A0A0T5Z118_9GAMM</name>
<dbReference type="EMBL" id="LDXT01000038">
    <property type="protein sequence ID" value="KRT56599.1"/>
    <property type="molecule type" value="Genomic_DNA"/>
</dbReference>
<accession>A0A0T5Z118</accession>
<organism evidence="1 2">
    <name type="scientific">endosymbiont of Ridgeia piscesae</name>
    <dbReference type="NCBI Taxonomy" id="54398"/>
    <lineage>
        <taxon>Bacteria</taxon>
        <taxon>Pseudomonadati</taxon>
        <taxon>Pseudomonadota</taxon>
        <taxon>Gammaproteobacteria</taxon>
        <taxon>sulfur-oxidizing symbionts</taxon>
    </lineage>
</organism>
<evidence type="ECO:0000313" key="2">
    <source>
        <dbReference type="Proteomes" id="UP000051634"/>
    </source>
</evidence>
<sequence length="64" mass="6972">GNKSGRKNSSAEFDLTVTPSKSVTVRLSPDYYKIGMFISFVNAIDITDKTTTADALLTQRTLVS</sequence>
<dbReference type="Proteomes" id="UP000051634">
    <property type="component" value="Unassembled WGS sequence"/>
</dbReference>
<proteinExistence type="predicted"/>
<protein>
    <submittedName>
        <fullName evidence="1">Uncharacterized protein</fullName>
    </submittedName>
</protein>
<gene>
    <name evidence="1" type="ORF">Ga0074115_15910</name>
</gene>
<dbReference type="RefSeq" id="WP_232433150.1">
    <property type="nucleotide sequence ID" value="NZ_KQ557164.1"/>
</dbReference>
<keyword evidence="2" id="KW-1185">Reference proteome</keyword>